<dbReference type="Proteomes" id="UP000828251">
    <property type="component" value="Unassembled WGS sequence"/>
</dbReference>
<protein>
    <submittedName>
        <fullName evidence="2">Uncharacterized protein</fullName>
    </submittedName>
</protein>
<organism evidence="2 3">
    <name type="scientific">Gossypium stocksii</name>
    <dbReference type="NCBI Taxonomy" id="47602"/>
    <lineage>
        <taxon>Eukaryota</taxon>
        <taxon>Viridiplantae</taxon>
        <taxon>Streptophyta</taxon>
        <taxon>Embryophyta</taxon>
        <taxon>Tracheophyta</taxon>
        <taxon>Spermatophyta</taxon>
        <taxon>Magnoliopsida</taxon>
        <taxon>eudicotyledons</taxon>
        <taxon>Gunneridae</taxon>
        <taxon>Pentapetalae</taxon>
        <taxon>rosids</taxon>
        <taxon>malvids</taxon>
        <taxon>Malvales</taxon>
        <taxon>Malvaceae</taxon>
        <taxon>Malvoideae</taxon>
        <taxon>Gossypium</taxon>
    </lineage>
</organism>
<evidence type="ECO:0000313" key="2">
    <source>
        <dbReference type="EMBL" id="KAH1107962.1"/>
    </source>
</evidence>
<dbReference type="AlphaFoldDB" id="A0A9D3W399"/>
<keyword evidence="3" id="KW-1185">Reference proteome</keyword>
<comment type="caution">
    <text evidence="2">The sequence shown here is derived from an EMBL/GenBank/DDBJ whole genome shotgun (WGS) entry which is preliminary data.</text>
</comment>
<gene>
    <name evidence="2" type="ORF">J1N35_011730</name>
</gene>
<evidence type="ECO:0000313" key="3">
    <source>
        <dbReference type="Proteomes" id="UP000828251"/>
    </source>
</evidence>
<accession>A0A9D3W399</accession>
<feature type="region of interest" description="Disordered" evidence="1">
    <location>
        <begin position="1"/>
        <end position="24"/>
    </location>
</feature>
<proteinExistence type="predicted"/>
<dbReference type="EMBL" id="JAIQCV010000004">
    <property type="protein sequence ID" value="KAH1107962.1"/>
    <property type="molecule type" value="Genomic_DNA"/>
</dbReference>
<evidence type="ECO:0000256" key="1">
    <source>
        <dbReference type="SAM" id="MobiDB-lite"/>
    </source>
</evidence>
<reference evidence="2 3" key="1">
    <citation type="journal article" date="2021" name="Plant Biotechnol. J.">
        <title>Multi-omics assisted identification of the key and species-specific regulatory components of drought-tolerant mechanisms in Gossypium stocksii.</title>
        <authorList>
            <person name="Yu D."/>
            <person name="Ke L."/>
            <person name="Zhang D."/>
            <person name="Wu Y."/>
            <person name="Sun Y."/>
            <person name="Mei J."/>
            <person name="Sun J."/>
            <person name="Sun Y."/>
        </authorList>
    </citation>
    <scope>NUCLEOTIDE SEQUENCE [LARGE SCALE GENOMIC DNA]</scope>
    <source>
        <strain evidence="3">cv. E1</strain>
        <tissue evidence="2">Leaf</tissue>
    </source>
</reference>
<sequence length="67" mass="7919">MGRFRGSREEPNEDNVPDVQHEDFIDPEVDEVPYEGYDVDRSITLMNSYRSYEQMLAGFFYIADHQP</sequence>
<feature type="compositionally biased region" description="Basic and acidic residues" evidence="1">
    <location>
        <begin position="1"/>
        <end position="10"/>
    </location>
</feature>
<name>A0A9D3W399_9ROSI</name>